<dbReference type="EMBL" id="FWWY01000001">
    <property type="protein sequence ID" value="SMC02186.1"/>
    <property type="molecule type" value="Genomic_DNA"/>
</dbReference>
<proteinExistence type="predicted"/>
<reference evidence="2" key="1">
    <citation type="submission" date="2017-04" db="EMBL/GenBank/DDBJ databases">
        <authorList>
            <person name="Varghese N."/>
            <person name="Submissions S."/>
        </authorList>
    </citation>
    <scope>NUCLEOTIDE SEQUENCE [LARGE SCALE GENOMIC DNA]</scope>
    <source>
        <strain evidence="2">DSM 9293</strain>
    </source>
</reference>
<accession>A0A1W1W7C5</accession>
<dbReference type="Proteomes" id="UP000192660">
    <property type="component" value="Unassembled WGS sequence"/>
</dbReference>
<sequence>MRVSDFGILNVQYHAVTPTVIRCYPVSLVSKEVFM</sequence>
<gene>
    <name evidence="1" type="ORF">SAMN00768000_0404</name>
</gene>
<protein>
    <submittedName>
        <fullName evidence="1">Uncharacterized protein</fullName>
    </submittedName>
</protein>
<name>A0A1W1W7C5_SULTA</name>
<organism evidence="1 2">
    <name type="scientific">Sulfobacillus thermosulfidooxidans (strain DSM 9293 / VKM B-1269 / AT-1)</name>
    <dbReference type="NCBI Taxonomy" id="929705"/>
    <lineage>
        <taxon>Bacteria</taxon>
        <taxon>Bacillati</taxon>
        <taxon>Bacillota</taxon>
        <taxon>Clostridia</taxon>
        <taxon>Eubacteriales</taxon>
        <taxon>Clostridiales Family XVII. Incertae Sedis</taxon>
        <taxon>Sulfobacillus</taxon>
    </lineage>
</organism>
<evidence type="ECO:0000313" key="1">
    <source>
        <dbReference type="EMBL" id="SMC02186.1"/>
    </source>
</evidence>
<keyword evidence="2" id="KW-1185">Reference proteome</keyword>
<dbReference type="AlphaFoldDB" id="A0A1W1W7C5"/>
<evidence type="ECO:0000313" key="2">
    <source>
        <dbReference type="Proteomes" id="UP000192660"/>
    </source>
</evidence>